<dbReference type="Pfam" id="PF13730">
    <property type="entry name" value="HTH_36"/>
    <property type="match status" value="1"/>
</dbReference>
<organism evidence="2 3">
    <name type="scientific">Sinorhizobium meliloti (strain SM11)</name>
    <dbReference type="NCBI Taxonomy" id="707241"/>
    <lineage>
        <taxon>Bacteria</taxon>
        <taxon>Pseudomonadati</taxon>
        <taxon>Pseudomonadota</taxon>
        <taxon>Alphaproteobacteria</taxon>
        <taxon>Hyphomicrobiales</taxon>
        <taxon>Rhizobiaceae</taxon>
        <taxon>Sinorhizobium/Ensifer group</taxon>
        <taxon>Sinorhizobium</taxon>
    </lineage>
</organism>
<dbReference type="PATRIC" id="fig|707241.3.peg.1526"/>
<sequence length="428" mass="46998">MSQLFKAHLGSTNRKMLAVRLADFADDDGKGIWPTVGRLAQETELSERSVQRILAEFVEEGLLVVVRKGGSKPGEATRYDFNMAALARLKASKTALDGCHGVTHDTVSPVTAATPMGDTDDVYGCHGDTQTVIEPPIEPSEREGAREGDLKDQDDPAKFGKRVKALEMGTANNPWPGAIASSTAWALQQFEKLTAEERRLAEERRDAYLAECKAQKVKNVALGVYLRDKKFLAISPLAGKVQATSTKIPVAPFGPVWAGIRVLALLDGPEPVEMPLGVRDRIRQTFETLMRTSEARARSYVGGKGISVGPGGELIFPDDFDQAELRRRVVESGYPRANDLHAQAKNRDRTVTEARFEALADLCEPVPVGSELFERWRDYHEAAGWPFVPDPGSMPVVYFPKGGPERLHLFEIAARAALRQERSNDHAA</sequence>
<protein>
    <recommendedName>
        <fullName evidence="4">Helix-turn-helix domain-containing protein</fullName>
    </recommendedName>
</protein>
<dbReference type="Gene3D" id="1.10.10.10">
    <property type="entry name" value="Winged helix-like DNA-binding domain superfamily/Winged helix DNA-binding domain"/>
    <property type="match status" value="1"/>
</dbReference>
<feature type="region of interest" description="Disordered" evidence="1">
    <location>
        <begin position="130"/>
        <end position="156"/>
    </location>
</feature>
<proteinExistence type="predicted"/>
<feature type="compositionally biased region" description="Basic and acidic residues" evidence="1">
    <location>
        <begin position="139"/>
        <end position="156"/>
    </location>
</feature>
<reference evidence="2 3" key="1">
    <citation type="journal article" date="2011" name="J. Biotechnol.">
        <title>The complete genome sequence of the dominant Sinorhizobium meliloti field isolate SM11 extends the S. meliloti pan-genome.</title>
        <authorList>
            <person name="Schneiker-Bekel S."/>
            <person name="Wibberg D."/>
            <person name="Bekel T."/>
            <person name="Blom J."/>
            <person name="Linke B."/>
            <person name="Neuweger H."/>
            <person name="Stiens M."/>
            <person name="Vorholter F.J."/>
            <person name="Weidner S."/>
            <person name="Goesmann A."/>
            <person name="Puhler A."/>
            <person name="Schluter A."/>
        </authorList>
    </citation>
    <scope>NUCLEOTIDE SEQUENCE [LARGE SCALE GENOMIC DNA]</scope>
    <source>
        <strain evidence="2 3">SM11</strain>
    </source>
</reference>
<dbReference type="EMBL" id="CP001830">
    <property type="protein sequence ID" value="AEH78726.1"/>
    <property type="molecule type" value="Genomic_DNA"/>
</dbReference>
<evidence type="ECO:0000313" key="3">
    <source>
        <dbReference type="Proteomes" id="UP000009045"/>
    </source>
</evidence>
<accession>F7X6N4</accession>
<dbReference type="HOGENOM" id="CLU_059181_0_0_5"/>
<dbReference type="KEGG" id="smx:SM11_chr1450"/>
<evidence type="ECO:0000256" key="1">
    <source>
        <dbReference type="SAM" id="MobiDB-lite"/>
    </source>
</evidence>
<gene>
    <name evidence="2" type="ordered locus">SM11_chr1450</name>
</gene>
<dbReference type="AlphaFoldDB" id="F7X6N4"/>
<dbReference type="Proteomes" id="UP000009045">
    <property type="component" value="Chromosome"/>
</dbReference>
<name>F7X6N4_SINMM</name>
<evidence type="ECO:0000313" key="2">
    <source>
        <dbReference type="EMBL" id="AEH78726.1"/>
    </source>
</evidence>
<evidence type="ECO:0008006" key="4">
    <source>
        <dbReference type="Google" id="ProtNLM"/>
    </source>
</evidence>
<dbReference type="InterPro" id="IPR036388">
    <property type="entry name" value="WH-like_DNA-bd_sf"/>
</dbReference>